<dbReference type="InterPro" id="IPR004518">
    <property type="entry name" value="MazG-like_dom"/>
</dbReference>
<dbReference type="STRING" id="349124.Hhal_0129"/>
<evidence type="ECO:0000313" key="6">
    <source>
        <dbReference type="EMBL" id="ABM60923.1"/>
    </source>
</evidence>
<evidence type="ECO:0000256" key="4">
    <source>
        <dbReference type="ARBA" id="ARBA00074799"/>
    </source>
</evidence>
<keyword evidence="7" id="KW-1185">Reference proteome</keyword>
<evidence type="ECO:0000256" key="1">
    <source>
        <dbReference type="ARBA" id="ARBA00052141"/>
    </source>
</evidence>
<dbReference type="EMBL" id="CP000544">
    <property type="protein sequence ID" value="ABM60923.1"/>
    <property type="molecule type" value="Genomic_DNA"/>
</dbReference>
<reference evidence="6 7" key="2">
    <citation type="journal article" date="2013" name="Stand. Genomic Sci.">
        <title>Complete genome sequence of Halorhodospira halophila SL1.</title>
        <authorList>
            <person name="Challacombe J.F."/>
            <person name="Majid S."/>
            <person name="Deole R."/>
            <person name="Brettin T.S."/>
            <person name="Bruce D."/>
            <person name="Delano S.F."/>
            <person name="Detter J.C."/>
            <person name="Gleasner C.D."/>
            <person name="Han C.S."/>
            <person name="Misra M."/>
            <person name="Reitenga K.G."/>
            <person name="Mikhailova N."/>
            <person name="Woyke T."/>
            <person name="Pitluck S."/>
            <person name="Nolan M."/>
            <person name="Land M.L."/>
            <person name="Saunders E."/>
            <person name="Tapia R."/>
            <person name="Lapidus A."/>
            <person name="Ivanova N."/>
            <person name="Hoff W.D."/>
        </authorList>
    </citation>
    <scope>NUCLEOTIDE SEQUENCE [LARGE SCALE GENOMIC DNA]</scope>
    <source>
        <strain evidence="7">DSM 244 / SL1</strain>
    </source>
</reference>
<dbReference type="Gene3D" id="1.10.287.1080">
    <property type="entry name" value="MazG-like"/>
    <property type="match status" value="2"/>
</dbReference>
<proteinExistence type="inferred from homology"/>
<dbReference type="HOGENOM" id="CLU_038356_0_1_6"/>
<comment type="similarity">
    <text evidence="2">Belongs to the nucleoside triphosphate pyrophosphohydrolase family.</text>
</comment>
<dbReference type="InterPro" id="IPR011551">
    <property type="entry name" value="NTP_PyrPHydrolase_MazG"/>
</dbReference>
<accession>A1WTB1</accession>
<gene>
    <name evidence="6" type="ordered locus">Hhal_0129</name>
</gene>
<dbReference type="GO" id="GO:0046076">
    <property type="term" value="P:dTTP catabolic process"/>
    <property type="evidence" value="ECO:0007669"/>
    <property type="project" value="TreeGrafter"/>
</dbReference>
<dbReference type="FunFam" id="1.10.287.1080:FF:000001">
    <property type="entry name" value="Nucleoside triphosphate pyrophosphohydrolase"/>
    <property type="match status" value="1"/>
</dbReference>
<name>A1WTB1_HALHL</name>
<dbReference type="eggNOG" id="COG3956">
    <property type="taxonomic scope" value="Bacteria"/>
</dbReference>
<comment type="catalytic activity">
    <reaction evidence="1">
        <text>ATP + H2O = AMP + diphosphate + H(+)</text>
        <dbReference type="Rhea" id="RHEA:14245"/>
        <dbReference type="ChEBI" id="CHEBI:15377"/>
        <dbReference type="ChEBI" id="CHEBI:15378"/>
        <dbReference type="ChEBI" id="CHEBI:30616"/>
        <dbReference type="ChEBI" id="CHEBI:33019"/>
        <dbReference type="ChEBI" id="CHEBI:456215"/>
        <dbReference type="EC" id="3.6.1.8"/>
    </reaction>
</comment>
<dbReference type="GO" id="GO:0046052">
    <property type="term" value="P:UTP catabolic process"/>
    <property type="evidence" value="ECO:0007669"/>
    <property type="project" value="TreeGrafter"/>
</dbReference>
<evidence type="ECO:0000256" key="2">
    <source>
        <dbReference type="ARBA" id="ARBA00061115"/>
    </source>
</evidence>
<dbReference type="GO" id="GO:0046061">
    <property type="term" value="P:dATP catabolic process"/>
    <property type="evidence" value="ECO:0007669"/>
    <property type="project" value="TreeGrafter"/>
</dbReference>
<dbReference type="EC" id="3.6.1.8" evidence="3"/>
<dbReference type="GO" id="GO:0046047">
    <property type="term" value="P:TTP catabolic process"/>
    <property type="evidence" value="ECO:0007669"/>
    <property type="project" value="TreeGrafter"/>
</dbReference>
<dbReference type="KEGG" id="hha:Hhal_0129"/>
<evidence type="ECO:0000259" key="5">
    <source>
        <dbReference type="Pfam" id="PF03819"/>
    </source>
</evidence>
<dbReference type="GO" id="GO:0047693">
    <property type="term" value="F:ATP diphosphatase activity"/>
    <property type="evidence" value="ECO:0007669"/>
    <property type="project" value="UniProtKB-EC"/>
</dbReference>
<evidence type="ECO:0000313" key="7">
    <source>
        <dbReference type="Proteomes" id="UP000000647"/>
    </source>
</evidence>
<protein>
    <recommendedName>
        <fullName evidence="4">Nucleoside triphosphate pyrophosphohydrolase</fullName>
        <ecNumber evidence="3">3.6.1.8</ecNumber>
    </recommendedName>
</protein>
<organism evidence="6 7">
    <name type="scientific">Halorhodospira halophila (strain DSM 244 / SL1)</name>
    <name type="common">Ectothiorhodospira halophila (strain DSM 244 / SL1)</name>
    <dbReference type="NCBI Taxonomy" id="349124"/>
    <lineage>
        <taxon>Bacteria</taxon>
        <taxon>Pseudomonadati</taxon>
        <taxon>Pseudomonadota</taxon>
        <taxon>Gammaproteobacteria</taxon>
        <taxon>Chromatiales</taxon>
        <taxon>Ectothiorhodospiraceae</taxon>
        <taxon>Halorhodospira</taxon>
    </lineage>
</organism>
<dbReference type="Pfam" id="PF03819">
    <property type="entry name" value="MazG"/>
    <property type="match status" value="1"/>
</dbReference>
<dbReference type="PANTHER" id="PTHR30522">
    <property type="entry name" value="NUCLEOSIDE TRIPHOSPHATE PYROPHOSPHOHYDROLASE"/>
    <property type="match status" value="1"/>
</dbReference>
<dbReference type="PANTHER" id="PTHR30522:SF0">
    <property type="entry name" value="NUCLEOSIDE TRIPHOSPHATE PYROPHOSPHOHYDROLASE"/>
    <property type="match status" value="1"/>
</dbReference>
<dbReference type="Proteomes" id="UP000000647">
    <property type="component" value="Chromosome"/>
</dbReference>
<dbReference type="CDD" id="cd11528">
    <property type="entry name" value="NTP-PPase_MazG_Nterm"/>
    <property type="match status" value="1"/>
</dbReference>
<dbReference type="OrthoDB" id="9808939at2"/>
<sequence>MQAVDRLLQIMERLRDPRQGCPWDVEQDFYSIAPHTVEEAYEVADAIERRDMEALRDELGDLLLQVIFHARMGEEDGYFDFQSVAETLEAKLIRRHPHVFGTSQVAEAESVTHHWEAIKEQERRHRGGGHSALDGVATALPALVRASKLQRRAARVGFDWPDHRGAAAKVREELQEVEAEVHGPAERREAEVGDLLFAVVNLARHLDVDPETALRRAGQRFEGRFRGVEAEFEARGEPLGEQSIDALEAAWQRAKRRAGGA</sequence>
<dbReference type="GO" id="GO:0046081">
    <property type="term" value="P:dUTP catabolic process"/>
    <property type="evidence" value="ECO:0007669"/>
    <property type="project" value="TreeGrafter"/>
</dbReference>
<dbReference type="SUPFAM" id="SSF101386">
    <property type="entry name" value="all-alpha NTP pyrophosphatases"/>
    <property type="match status" value="2"/>
</dbReference>
<dbReference type="GO" id="GO:0006203">
    <property type="term" value="P:dGTP catabolic process"/>
    <property type="evidence" value="ECO:0007669"/>
    <property type="project" value="TreeGrafter"/>
</dbReference>
<reference evidence="7" key="1">
    <citation type="submission" date="2006-12" db="EMBL/GenBank/DDBJ databases">
        <title>Complete sequence of Halorhodospira halophila SL1.</title>
        <authorList>
            <consortium name="US DOE Joint Genome Institute"/>
            <person name="Copeland A."/>
            <person name="Lucas S."/>
            <person name="Lapidus A."/>
            <person name="Barry K."/>
            <person name="Detter J.C."/>
            <person name="Glavina del Rio T."/>
            <person name="Hammon N."/>
            <person name="Israni S."/>
            <person name="Dalin E."/>
            <person name="Tice H."/>
            <person name="Pitluck S."/>
            <person name="Saunders E."/>
            <person name="Brettin T."/>
            <person name="Bruce D."/>
            <person name="Han C."/>
            <person name="Tapia R."/>
            <person name="Schmutz J."/>
            <person name="Larimer F."/>
            <person name="Land M."/>
            <person name="Hauser L."/>
            <person name="Kyrpides N."/>
            <person name="Mikhailova N."/>
            <person name="Hoff W."/>
            <person name="Richardson P."/>
        </authorList>
    </citation>
    <scope>NUCLEOTIDE SEQUENCE [LARGE SCALE GENOMIC DNA]</scope>
    <source>
        <strain evidence="7">DSM 244 / SL1</strain>
    </source>
</reference>
<evidence type="ECO:0000256" key="3">
    <source>
        <dbReference type="ARBA" id="ARBA00066372"/>
    </source>
</evidence>
<dbReference type="GO" id="GO:0006950">
    <property type="term" value="P:response to stress"/>
    <property type="evidence" value="ECO:0007669"/>
    <property type="project" value="UniProtKB-ARBA"/>
</dbReference>
<dbReference type="InterPro" id="IPR048015">
    <property type="entry name" value="NTP-PPase_MazG-like_N"/>
</dbReference>
<dbReference type="InterPro" id="IPR048011">
    <property type="entry name" value="NTP-PPase_MazG-like_C"/>
</dbReference>
<dbReference type="RefSeq" id="WP_011812946.1">
    <property type="nucleotide sequence ID" value="NC_008789.1"/>
</dbReference>
<dbReference type="NCBIfam" id="NF007113">
    <property type="entry name" value="PRK09562.1"/>
    <property type="match status" value="1"/>
</dbReference>
<feature type="domain" description="NTP pyrophosphohydrolase MazG-like" evidence="5">
    <location>
        <begin position="28"/>
        <end position="100"/>
    </location>
</feature>
<dbReference type="FunFam" id="1.10.287.1080:FF:000003">
    <property type="entry name" value="Nucleoside triphosphate pyrophosphohydrolase"/>
    <property type="match status" value="1"/>
</dbReference>
<dbReference type="AlphaFoldDB" id="A1WTB1"/>
<dbReference type="CDD" id="cd11529">
    <property type="entry name" value="NTP-PPase_MazG_Cterm"/>
    <property type="match status" value="1"/>
</dbReference>
<dbReference type="NCBIfam" id="TIGR00444">
    <property type="entry name" value="mazG"/>
    <property type="match status" value="1"/>
</dbReference>